<keyword evidence="5 9" id="KW-0560">Oxidoreductase</keyword>
<name>A0A0P9FHA5_9CHLR</name>
<dbReference type="EMBL" id="LJCR01000526">
    <property type="protein sequence ID" value="KPV52497.1"/>
    <property type="molecule type" value="Genomic_DNA"/>
</dbReference>
<feature type="binding site" description="axial binding residue" evidence="8">
    <location>
        <position position="366"/>
    </location>
    <ligand>
        <name>heme</name>
        <dbReference type="ChEBI" id="CHEBI:30413"/>
    </ligand>
    <ligandPart>
        <name>Fe</name>
        <dbReference type="ChEBI" id="CHEBI:18248"/>
    </ligandPart>
</feature>
<comment type="similarity">
    <text evidence="2 9">Belongs to the cytochrome P450 family.</text>
</comment>
<keyword evidence="3 8" id="KW-0349">Heme</keyword>
<dbReference type="InterPro" id="IPR017972">
    <property type="entry name" value="Cyt_P450_CS"/>
</dbReference>
<evidence type="ECO:0000256" key="2">
    <source>
        <dbReference type="ARBA" id="ARBA00010617"/>
    </source>
</evidence>
<dbReference type="InterPro" id="IPR036396">
    <property type="entry name" value="Cyt_P450_sf"/>
</dbReference>
<evidence type="ECO:0000256" key="6">
    <source>
        <dbReference type="ARBA" id="ARBA00023004"/>
    </source>
</evidence>
<gene>
    <name evidence="10" type="ORF">SE17_15170</name>
</gene>
<dbReference type="PRINTS" id="PR00465">
    <property type="entry name" value="EP450IV"/>
</dbReference>
<reference evidence="10 11" key="1">
    <citation type="submission" date="2015-09" db="EMBL/GenBank/DDBJ databases">
        <title>Draft genome sequence of Kouleothrix aurantiaca JCM 19913.</title>
        <authorList>
            <person name="Hemp J."/>
        </authorList>
    </citation>
    <scope>NUCLEOTIDE SEQUENCE [LARGE SCALE GENOMIC DNA]</scope>
    <source>
        <strain evidence="10 11">COM-B</strain>
    </source>
</reference>
<dbReference type="GO" id="GO:0020037">
    <property type="term" value="F:heme binding"/>
    <property type="evidence" value="ECO:0007669"/>
    <property type="project" value="InterPro"/>
</dbReference>
<evidence type="ECO:0000256" key="5">
    <source>
        <dbReference type="ARBA" id="ARBA00023002"/>
    </source>
</evidence>
<dbReference type="Pfam" id="PF00067">
    <property type="entry name" value="p450"/>
    <property type="match status" value="1"/>
</dbReference>
<dbReference type="GO" id="GO:0004497">
    <property type="term" value="F:monooxygenase activity"/>
    <property type="evidence" value="ECO:0007669"/>
    <property type="project" value="UniProtKB-KW"/>
</dbReference>
<evidence type="ECO:0000256" key="9">
    <source>
        <dbReference type="RuleBase" id="RU000461"/>
    </source>
</evidence>
<dbReference type="InterPro" id="IPR002403">
    <property type="entry name" value="Cyt_P450_E_grp-IV"/>
</dbReference>
<dbReference type="SUPFAM" id="SSF48264">
    <property type="entry name" value="Cytochrome P450"/>
    <property type="match status" value="1"/>
</dbReference>
<accession>A0A0P9FHA5</accession>
<evidence type="ECO:0000256" key="7">
    <source>
        <dbReference type="ARBA" id="ARBA00023033"/>
    </source>
</evidence>
<comment type="caution">
    <text evidence="10">The sequence shown here is derived from an EMBL/GenBank/DDBJ whole genome shotgun (WGS) entry which is preliminary data.</text>
</comment>
<keyword evidence="6 8" id="KW-0408">Iron</keyword>
<evidence type="ECO:0000313" key="11">
    <source>
        <dbReference type="Proteomes" id="UP000050509"/>
    </source>
</evidence>
<dbReference type="PRINTS" id="PR00385">
    <property type="entry name" value="P450"/>
</dbReference>
<sequence>MATSYAQMMIERYECYGPIFRTKTMLGSDLLYMVGPEANRLMLAGSRQKFSHRVGWGQLLGVIDVYGDGLLTMDGPRHDEHRRVMNPAFAISYMDRYLPLMQRIIHERTASWLARGEVDIYEEARKITFDVAAEALVGFRTGPEVDQFRELFFRLLTLGENVASEQEYMERMAVLQAELHGMLLPKIRERRAHPTDDVLGLLVQARDEHGQALSDAQLIAHTNILLLAGHETSTSLSAWLLALLAQHPDYMARVLAEQDALLGTRDEPALDEIKRMKVLENALSEAERLFPPVAEGPRGVLEPFEFGGYEVPAGVYAMYSIVASHMLPSVFAEPARFDPDRFAVPREEHKRTPYALVGFGGGPRICIGINFAQVEIKALASHVLRRYRLELAPNQPLLQVYRPTGAPLGGVRMRVAMRERQ</sequence>
<dbReference type="GO" id="GO:0016705">
    <property type="term" value="F:oxidoreductase activity, acting on paired donors, with incorporation or reduction of molecular oxygen"/>
    <property type="evidence" value="ECO:0007669"/>
    <property type="project" value="InterPro"/>
</dbReference>
<keyword evidence="4 8" id="KW-0479">Metal-binding</keyword>
<organism evidence="10 11">
    <name type="scientific">Kouleothrix aurantiaca</name>
    <dbReference type="NCBI Taxonomy" id="186479"/>
    <lineage>
        <taxon>Bacteria</taxon>
        <taxon>Bacillati</taxon>
        <taxon>Chloroflexota</taxon>
        <taxon>Chloroflexia</taxon>
        <taxon>Chloroflexales</taxon>
        <taxon>Roseiflexineae</taxon>
        <taxon>Roseiflexaceae</taxon>
        <taxon>Kouleothrix</taxon>
    </lineage>
</organism>
<evidence type="ECO:0008006" key="12">
    <source>
        <dbReference type="Google" id="ProtNLM"/>
    </source>
</evidence>
<evidence type="ECO:0000256" key="8">
    <source>
        <dbReference type="PIRSR" id="PIRSR602403-1"/>
    </source>
</evidence>
<comment type="cofactor">
    <cofactor evidence="1 8">
        <name>heme</name>
        <dbReference type="ChEBI" id="CHEBI:30413"/>
    </cofactor>
</comment>
<dbReference type="AlphaFoldDB" id="A0A0P9FHA5"/>
<dbReference type="PANTHER" id="PTHR24286:SF24">
    <property type="entry name" value="LANOSTEROL 14-ALPHA DEMETHYLASE"/>
    <property type="match status" value="1"/>
</dbReference>
<evidence type="ECO:0000256" key="3">
    <source>
        <dbReference type="ARBA" id="ARBA00022617"/>
    </source>
</evidence>
<evidence type="ECO:0000256" key="1">
    <source>
        <dbReference type="ARBA" id="ARBA00001971"/>
    </source>
</evidence>
<keyword evidence="7 9" id="KW-0503">Monooxygenase</keyword>
<proteinExistence type="inferred from homology"/>
<keyword evidence="11" id="KW-1185">Reference proteome</keyword>
<protein>
    <recommendedName>
        <fullName evidence="12">Cytochrome</fullName>
    </recommendedName>
</protein>
<dbReference type="PANTHER" id="PTHR24286">
    <property type="entry name" value="CYTOCHROME P450 26"/>
    <property type="match status" value="1"/>
</dbReference>
<dbReference type="GO" id="GO:0005506">
    <property type="term" value="F:iron ion binding"/>
    <property type="evidence" value="ECO:0007669"/>
    <property type="project" value="InterPro"/>
</dbReference>
<dbReference type="PROSITE" id="PS00086">
    <property type="entry name" value="CYTOCHROME_P450"/>
    <property type="match status" value="1"/>
</dbReference>
<dbReference type="Gene3D" id="1.10.630.10">
    <property type="entry name" value="Cytochrome P450"/>
    <property type="match status" value="1"/>
</dbReference>
<dbReference type="Proteomes" id="UP000050509">
    <property type="component" value="Unassembled WGS sequence"/>
</dbReference>
<evidence type="ECO:0000256" key="4">
    <source>
        <dbReference type="ARBA" id="ARBA00022723"/>
    </source>
</evidence>
<dbReference type="InterPro" id="IPR001128">
    <property type="entry name" value="Cyt_P450"/>
</dbReference>
<dbReference type="GO" id="GO:0016125">
    <property type="term" value="P:sterol metabolic process"/>
    <property type="evidence" value="ECO:0007669"/>
    <property type="project" value="TreeGrafter"/>
</dbReference>
<evidence type="ECO:0000313" key="10">
    <source>
        <dbReference type="EMBL" id="KPV52497.1"/>
    </source>
</evidence>